<gene>
    <name evidence="3" type="ORF">DXG01_000019</name>
</gene>
<evidence type="ECO:0000256" key="1">
    <source>
        <dbReference type="SAM" id="MobiDB-lite"/>
    </source>
</evidence>
<feature type="region of interest" description="Disordered" evidence="1">
    <location>
        <begin position="188"/>
        <end position="231"/>
    </location>
</feature>
<sequence length="333" mass="37726">MNCFHYLKNFYKKVILLILIARILYFCILRFKLLSYLLIFLMLLPDVIVWIYFLKLSLSVIAGRRTGVNNYEKVSGFIKIKEGLFISTENFIKVIFFMSSFFRLSLYYSFLFLAVGGLEILNLNFFNYLNLDFFFKYLNYLNGTGISSKQGPGLINTAFPTSTSSVASLQVPTESGDSQLMSLSSQLSSTSNNLSSLPDPSTSVPSSPEAASPGLQNSPTTTQTSLNTNNFNSLSLEEKREYIRIKFYNRGVDSNLPYLDWFLQKTSQTDGSISSVDSTIDQNLSAILKIEREAKLNSHATTSLRPFLRNKTYNSPTSFPNWVPFKPRDTYDG</sequence>
<feature type="compositionally biased region" description="Low complexity" evidence="1">
    <location>
        <begin position="188"/>
        <end position="203"/>
    </location>
</feature>
<evidence type="ECO:0000313" key="3">
    <source>
        <dbReference type="EMBL" id="AYE93174.1"/>
    </source>
</evidence>
<organism evidence="3">
    <name type="scientific">Tephrocybe rancida</name>
    <dbReference type="NCBI Taxonomy" id="117070"/>
    <lineage>
        <taxon>Eukaryota</taxon>
        <taxon>Fungi</taxon>
        <taxon>Dikarya</taxon>
        <taxon>Basidiomycota</taxon>
        <taxon>Agaricomycotina</taxon>
        <taxon>Agaricomycetes</taxon>
        <taxon>Agaricomycetidae</taxon>
        <taxon>Agaricales</taxon>
        <taxon>Tricholomatineae</taxon>
        <taxon>Lyophyllaceae</taxon>
        <taxon>Tephrocybe</taxon>
    </lineage>
</organism>
<keyword evidence="2" id="KW-0472">Membrane</keyword>
<feature type="transmembrane region" description="Helical" evidence="2">
    <location>
        <begin position="108"/>
        <end position="129"/>
    </location>
</feature>
<keyword evidence="2" id="KW-0812">Transmembrane</keyword>
<name>A0A386TY73_9AGAR</name>
<geneLocation type="mitochondrion" evidence="3"/>
<evidence type="ECO:0000256" key="2">
    <source>
        <dbReference type="SAM" id="Phobius"/>
    </source>
</evidence>
<protein>
    <submittedName>
        <fullName evidence="3">Uncharacterized protein</fullName>
    </submittedName>
</protein>
<keyword evidence="2" id="KW-1133">Transmembrane helix</keyword>
<reference evidence="3" key="1">
    <citation type="submission" date="2018-08" db="EMBL/GenBank/DDBJ databases">
        <title>Comparative mitochondrial genomics of the basidiomycete Termitomyces.</title>
        <authorList>
            <person name="Nieuwenhuis M."/>
        </authorList>
    </citation>
    <scope>NUCLEOTIDE SEQUENCE</scope>
    <source>
        <strain evidence="3">TRssc25</strain>
    </source>
</reference>
<dbReference type="EMBL" id="MH725794">
    <property type="protein sequence ID" value="AYE93174.1"/>
    <property type="molecule type" value="Genomic_DNA"/>
</dbReference>
<accession>A0A386TY73</accession>
<feature type="compositionally biased region" description="Low complexity" evidence="1">
    <location>
        <begin position="215"/>
        <end position="231"/>
    </location>
</feature>
<feature type="transmembrane region" description="Helical" evidence="2">
    <location>
        <begin position="14"/>
        <end position="31"/>
    </location>
</feature>
<dbReference type="OrthoDB" id="160374at2759"/>
<keyword evidence="3" id="KW-0496">Mitochondrion</keyword>
<proteinExistence type="predicted"/>
<feature type="transmembrane region" description="Helical" evidence="2">
    <location>
        <begin position="37"/>
        <end position="62"/>
    </location>
</feature>
<dbReference type="AlphaFoldDB" id="A0A386TY73"/>